<evidence type="ECO:0000256" key="1">
    <source>
        <dbReference type="SAM" id="MobiDB-lite"/>
    </source>
</evidence>
<sequence length="63" mass="7270">MTAWNDYANDVKTGKIAACKRVKQAVNRYFWGSYTPVLKHYQPDNQQSNYGNLPELHQCGRHG</sequence>
<reference evidence="2" key="1">
    <citation type="submission" date="2018-08" db="EMBL/GenBank/DDBJ databases">
        <authorList>
            <consortium name="GenomeTrakr network: Whole genome sequencing for foodborne pathogen traceback"/>
        </authorList>
    </citation>
    <scope>NUCLEOTIDE SEQUENCE [LARGE SCALE GENOMIC DNA]</scope>
    <source>
        <strain evidence="2">FLUFL-367</strain>
    </source>
</reference>
<feature type="region of interest" description="Disordered" evidence="1">
    <location>
        <begin position="44"/>
        <end position="63"/>
    </location>
</feature>
<evidence type="ECO:0000313" key="2">
    <source>
        <dbReference type="EMBL" id="EAA8667505.1"/>
    </source>
</evidence>
<comment type="caution">
    <text evidence="2">The sequence shown here is derived from an EMBL/GenBank/DDBJ whole genome shotgun (WGS) entry which is preliminary data.</text>
</comment>
<organism evidence="2">
    <name type="scientific">Salmonella enterica</name>
    <name type="common">Salmonella choleraesuis</name>
    <dbReference type="NCBI Taxonomy" id="28901"/>
    <lineage>
        <taxon>Bacteria</taxon>
        <taxon>Pseudomonadati</taxon>
        <taxon>Pseudomonadota</taxon>
        <taxon>Gammaproteobacteria</taxon>
        <taxon>Enterobacterales</taxon>
        <taxon>Enterobacteriaceae</taxon>
        <taxon>Salmonella</taxon>
    </lineage>
</organism>
<gene>
    <name evidence="2" type="ORF">NL99_21590</name>
</gene>
<accession>A0A7U7L753</accession>
<protein>
    <submittedName>
        <fullName evidence="2">Uncharacterized protein</fullName>
    </submittedName>
</protein>
<dbReference type="AlphaFoldDB" id="A0A7U7L753"/>
<proteinExistence type="predicted"/>
<name>A0A7U7L753_SALER</name>
<dbReference type="Proteomes" id="UP000839834">
    <property type="component" value="Unassembled WGS sequence"/>
</dbReference>
<dbReference type="EMBL" id="AAACVH010000044">
    <property type="protein sequence ID" value="EAA8667505.1"/>
    <property type="molecule type" value="Genomic_DNA"/>
</dbReference>